<evidence type="ECO:0000256" key="1">
    <source>
        <dbReference type="ARBA" id="ARBA00009054"/>
    </source>
</evidence>
<dbReference type="GO" id="GO:0042803">
    <property type="term" value="F:protein homodimerization activity"/>
    <property type="evidence" value="ECO:0007669"/>
    <property type="project" value="InterPro"/>
</dbReference>
<name>A0A813K7H4_POLGL</name>
<comment type="similarity">
    <text evidence="1">Belongs to the GrpE family.</text>
</comment>
<protein>
    <submittedName>
        <fullName evidence="4">Uncharacterized protein</fullName>
    </submittedName>
</protein>
<evidence type="ECO:0000313" key="5">
    <source>
        <dbReference type="Proteomes" id="UP000626109"/>
    </source>
</evidence>
<organism evidence="4 5">
    <name type="scientific">Polarella glacialis</name>
    <name type="common">Dinoflagellate</name>
    <dbReference type="NCBI Taxonomy" id="89957"/>
    <lineage>
        <taxon>Eukaryota</taxon>
        <taxon>Sar</taxon>
        <taxon>Alveolata</taxon>
        <taxon>Dinophyceae</taxon>
        <taxon>Suessiales</taxon>
        <taxon>Suessiaceae</taxon>
        <taxon>Polarella</taxon>
    </lineage>
</organism>
<dbReference type="Pfam" id="PF01025">
    <property type="entry name" value="GrpE"/>
    <property type="match status" value="1"/>
</dbReference>
<proteinExistence type="inferred from homology"/>
<dbReference type="EMBL" id="CAJNNW010027765">
    <property type="protein sequence ID" value="CAE8693058.1"/>
    <property type="molecule type" value="Genomic_DNA"/>
</dbReference>
<evidence type="ECO:0000313" key="4">
    <source>
        <dbReference type="EMBL" id="CAE8693058.1"/>
    </source>
</evidence>
<dbReference type="Proteomes" id="UP000626109">
    <property type="component" value="Unassembled WGS sequence"/>
</dbReference>
<dbReference type="Gene3D" id="3.90.20.20">
    <property type="match status" value="1"/>
</dbReference>
<gene>
    <name evidence="4" type="ORF">PGLA2088_LOCUS28188</name>
</gene>
<evidence type="ECO:0000256" key="2">
    <source>
        <dbReference type="ARBA" id="ARBA00023186"/>
    </source>
</evidence>
<keyword evidence="3" id="KW-1133">Transmembrane helix</keyword>
<dbReference type="SUPFAM" id="SSF58014">
    <property type="entry name" value="Coiled-coil domain of nucleotide exchange factor GrpE"/>
    <property type="match status" value="1"/>
</dbReference>
<accession>A0A813K7H4</accession>
<dbReference type="GO" id="GO:0000774">
    <property type="term" value="F:adenyl-nucleotide exchange factor activity"/>
    <property type="evidence" value="ECO:0007669"/>
    <property type="project" value="InterPro"/>
</dbReference>
<sequence>MGSSASSSFWSSGDNVRTRSLEVELRHEQDNAVKLEASLRRERHNHQRSMQQAMAAGLGALLLGGLAGAFAMRRQVSAVRSAAERLALRHEANMEQLRQRNAQDLLKAEKFGIGKFAQDILVVADNLEYASRSSGGVPSSCGCCYC</sequence>
<keyword evidence="3" id="KW-0472">Membrane</keyword>
<dbReference type="InterPro" id="IPR000740">
    <property type="entry name" value="GrpE"/>
</dbReference>
<dbReference type="GO" id="GO:0006457">
    <property type="term" value="P:protein folding"/>
    <property type="evidence" value="ECO:0007669"/>
    <property type="project" value="InterPro"/>
</dbReference>
<evidence type="ECO:0000256" key="3">
    <source>
        <dbReference type="SAM" id="Phobius"/>
    </source>
</evidence>
<dbReference type="InterPro" id="IPR013805">
    <property type="entry name" value="GrpE_CC"/>
</dbReference>
<feature type="transmembrane region" description="Helical" evidence="3">
    <location>
        <begin position="53"/>
        <end position="72"/>
    </location>
</feature>
<dbReference type="AlphaFoldDB" id="A0A813K7H4"/>
<dbReference type="GO" id="GO:0051087">
    <property type="term" value="F:protein-folding chaperone binding"/>
    <property type="evidence" value="ECO:0007669"/>
    <property type="project" value="InterPro"/>
</dbReference>
<keyword evidence="3" id="KW-0812">Transmembrane</keyword>
<keyword evidence="2" id="KW-0143">Chaperone</keyword>
<comment type="caution">
    <text evidence="4">The sequence shown here is derived from an EMBL/GenBank/DDBJ whole genome shotgun (WGS) entry which is preliminary data.</text>
</comment>
<reference evidence="4" key="1">
    <citation type="submission" date="2021-02" db="EMBL/GenBank/DDBJ databases">
        <authorList>
            <person name="Dougan E. K."/>
            <person name="Rhodes N."/>
            <person name="Thang M."/>
            <person name="Chan C."/>
        </authorList>
    </citation>
    <scope>NUCLEOTIDE SEQUENCE</scope>
</reference>